<feature type="compositionally biased region" description="Polar residues" evidence="1">
    <location>
        <begin position="969"/>
        <end position="987"/>
    </location>
</feature>
<feature type="compositionally biased region" description="Polar residues" evidence="1">
    <location>
        <begin position="419"/>
        <end position="428"/>
    </location>
</feature>
<feature type="compositionally biased region" description="Polar residues" evidence="1">
    <location>
        <begin position="336"/>
        <end position="345"/>
    </location>
</feature>
<feature type="compositionally biased region" description="Basic and acidic residues" evidence="1">
    <location>
        <begin position="1045"/>
        <end position="1061"/>
    </location>
</feature>
<feature type="compositionally biased region" description="Polar residues" evidence="1">
    <location>
        <begin position="1116"/>
        <end position="1126"/>
    </location>
</feature>
<feature type="compositionally biased region" description="Acidic residues" evidence="1">
    <location>
        <begin position="188"/>
        <end position="199"/>
    </location>
</feature>
<feature type="compositionally biased region" description="Low complexity" evidence="1">
    <location>
        <begin position="1062"/>
        <end position="1071"/>
    </location>
</feature>
<feature type="compositionally biased region" description="Polar residues" evidence="1">
    <location>
        <begin position="353"/>
        <end position="368"/>
    </location>
</feature>
<feature type="region of interest" description="Disordered" evidence="1">
    <location>
        <begin position="388"/>
        <end position="546"/>
    </location>
</feature>
<feature type="region of interest" description="Disordered" evidence="1">
    <location>
        <begin position="183"/>
        <end position="230"/>
    </location>
</feature>
<proteinExistence type="predicted"/>
<accession>A0AAD5RSZ3</accession>
<keyword evidence="3" id="KW-1185">Reference proteome</keyword>
<dbReference type="Proteomes" id="UP001201980">
    <property type="component" value="Unassembled WGS sequence"/>
</dbReference>
<comment type="caution">
    <text evidence="2">The sequence shown here is derived from an EMBL/GenBank/DDBJ whole genome shotgun (WGS) entry which is preliminary data.</text>
</comment>
<feature type="compositionally biased region" description="Polar residues" evidence="1">
    <location>
        <begin position="941"/>
        <end position="960"/>
    </location>
</feature>
<feature type="region of interest" description="Disordered" evidence="1">
    <location>
        <begin position="1036"/>
        <end position="1155"/>
    </location>
</feature>
<feature type="compositionally biased region" description="Basic residues" evidence="1">
    <location>
        <begin position="266"/>
        <end position="280"/>
    </location>
</feature>
<feature type="compositionally biased region" description="Basic residues" evidence="1">
    <location>
        <begin position="405"/>
        <end position="418"/>
    </location>
</feature>
<feature type="compositionally biased region" description="Acidic residues" evidence="1">
    <location>
        <begin position="429"/>
        <end position="446"/>
    </location>
</feature>
<dbReference type="EMBL" id="JAKWBI020000081">
    <property type="protein sequence ID" value="KAJ2903427.1"/>
    <property type="molecule type" value="Genomic_DNA"/>
</dbReference>
<evidence type="ECO:0000313" key="2">
    <source>
        <dbReference type="EMBL" id="KAJ2903427.1"/>
    </source>
</evidence>
<feature type="region of interest" description="Disordered" evidence="1">
    <location>
        <begin position="937"/>
        <end position="992"/>
    </location>
</feature>
<feature type="compositionally biased region" description="Polar residues" evidence="1">
    <location>
        <begin position="459"/>
        <end position="481"/>
    </location>
</feature>
<organism evidence="2 3">
    <name type="scientific">Zalerion maritima</name>
    <dbReference type="NCBI Taxonomy" id="339359"/>
    <lineage>
        <taxon>Eukaryota</taxon>
        <taxon>Fungi</taxon>
        <taxon>Dikarya</taxon>
        <taxon>Ascomycota</taxon>
        <taxon>Pezizomycotina</taxon>
        <taxon>Sordariomycetes</taxon>
        <taxon>Lulworthiomycetidae</taxon>
        <taxon>Lulworthiales</taxon>
        <taxon>Lulworthiaceae</taxon>
        <taxon>Zalerion</taxon>
    </lineage>
</organism>
<evidence type="ECO:0000256" key="1">
    <source>
        <dbReference type="SAM" id="MobiDB-lite"/>
    </source>
</evidence>
<reference evidence="2" key="1">
    <citation type="submission" date="2022-07" db="EMBL/GenBank/DDBJ databases">
        <title>Draft genome sequence of Zalerion maritima ATCC 34329, a (micro)plastics degrading marine fungus.</title>
        <authorList>
            <person name="Paco A."/>
            <person name="Goncalves M.F.M."/>
            <person name="Rocha-Santos T.A.P."/>
            <person name="Alves A."/>
        </authorList>
    </citation>
    <scope>NUCLEOTIDE SEQUENCE</scope>
    <source>
        <strain evidence="2">ATCC 34329</strain>
    </source>
</reference>
<name>A0AAD5RSZ3_9PEZI</name>
<sequence>MAPKIWQGVTASPNIIPLLPTPGFIYPRKNYPQRSHNGFLSSEDRVIEVYQALQPALAHSSTQGIDHALALLFQTVPEALKETGGRDLHKVYNICCQKHQWSREFSADLAAELMDALVGARSVYIKVSRLKQVPESELREASSTLLAKAIDALSGEKVHEKPDDTWQDADPRLVLKTVKQLSTAAEAEWPDTDPEDEQWQDVQESQGSSQEGPWNPWQPRTGTPGTARKSAYVGWGHKTLDRDNAQYPEQYDSEVDSTYQPTSGLRLKKQASPRKAKKQNNRATARPSPRPDGDMEQDEHGDMDVDGTDSDDTASDPSWGERKRTNGRSQGRRNPTRATVTLDVTTRNRRHSSQSQETSGGLISIVPNVQTRRQHQMLREILDDGEEIDSIDGNHYSTEVENVNRNRRKHKLVRRKQRTANANVSEAGSNEEDENPNSENEVEESGSDATIRPNEESVDTLSQTESGNSNQEQDQSSQTLQPAAPPAGESQDGRYNLRRRTIPPSNSVATRTRARQVPTTRAGAKRSRDASESTDPPRNQGPILPTLHVASLRKRKLETPMVTNGNLPQEHINATSVVPSRHPTVQGRGSGPMNQYAEGRLVASLEPSDHENSQPTFRHSISLNHTTQGPRAPASSVVEQFSPPEGQEQGHRSMPYGGRDQKGKAQVSSFPQLSLIPAYLVHAAVTYAGPQHEPTQTSAHSRPGPANHATRLERSYLAPRYDVLSRLPPSHEPFRYNSPLPHGMGWEAGVHPKSLSQEMRGGLRRGRATHHQIEEYDSPEVPSLGLTDPRRYQIVPQNEDPRTASGFQHEYSQWHHAYHRRPRGPSPHLASRPDIPQPLSWMPNMPRMNARFQPYECPHGDFADFLGGRQDMFPRTTVQAAKYSVGNRYDQAFLPAPNRPPGIYQGPGPIVRTSSPFIGEMDTAQGWGVSSPRGPQPWTIAASSGHQDVRSRSLQHSEMASSPPAFPSQAYSPEPSTLNNYQHSGDWNSPRLRNQHMDEQQHGKVQRLPHIGQSHVLAHESQAPRMVSEFSSHAISFNETTPPPETRKEQQAERVESESKPESASSPQGYDDSSDYHDSYSNAGDGSGSDAEGRPGHMTGRGTYWRTPTAPFRGLQLSSNESSTVVTGPKPQEWSPEEAMRFRKNERRNRNGQSG</sequence>
<feature type="region of interest" description="Disordered" evidence="1">
    <location>
        <begin position="250"/>
        <end position="368"/>
    </location>
</feature>
<feature type="compositionally biased region" description="Polar residues" evidence="1">
    <location>
        <begin position="200"/>
        <end position="224"/>
    </location>
</feature>
<feature type="region of interest" description="Disordered" evidence="1">
    <location>
        <begin position="621"/>
        <end position="664"/>
    </location>
</feature>
<dbReference type="AlphaFoldDB" id="A0AAD5RSZ3"/>
<protein>
    <submittedName>
        <fullName evidence="2">Uncharacterized protein</fullName>
    </submittedName>
</protein>
<feature type="compositionally biased region" description="Acidic residues" evidence="1">
    <location>
        <begin position="304"/>
        <end position="314"/>
    </location>
</feature>
<evidence type="ECO:0000313" key="3">
    <source>
        <dbReference type="Proteomes" id="UP001201980"/>
    </source>
</evidence>
<gene>
    <name evidence="2" type="ORF">MKZ38_009912</name>
</gene>
<feature type="compositionally biased region" description="Basic and acidic residues" evidence="1">
    <location>
        <begin position="289"/>
        <end position="303"/>
    </location>
</feature>